<dbReference type="AlphaFoldDB" id="A0A0A9AQ73"/>
<accession>A0A0A9AQ73</accession>
<reference evidence="1" key="2">
    <citation type="journal article" date="2015" name="Data Brief">
        <title>Shoot transcriptome of the giant reed, Arundo donax.</title>
        <authorList>
            <person name="Barrero R.A."/>
            <person name="Guerrero F.D."/>
            <person name="Moolhuijzen P."/>
            <person name="Goolsby J.A."/>
            <person name="Tidwell J."/>
            <person name="Bellgard S.E."/>
            <person name="Bellgard M.I."/>
        </authorList>
    </citation>
    <scope>NUCLEOTIDE SEQUENCE</scope>
    <source>
        <tissue evidence="1">Shoot tissue taken approximately 20 cm above the soil surface</tissue>
    </source>
</reference>
<proteinExistence type="predicted"/>
<reference evidence="1" key="1">
    <citation type="submission" date="2014-09" db="EMBL/GenBank/DDBJ databases">
        <authorList>
            <person name="Magalhaes I.L.F."/>
            <person name="Oliveira U."/>
            <person name="Santos F.R."/>
            <person name="Vidigal T.H.D.A."/>
            <person name="Brescovit A.D."/>
            <person name="Santos A.J."/>
        </authorList>
    </citation>
    <scope>NUCLEOTIDE SEQUENCE</scope>
    <source>
        <tissue evidence="1">Shoot tissue taken approximately 20 cm above the soil surface</tissue>
    </source>
</reference>
<sequence length="38" mass="4258">MRHINRWGKKSEPSLLHNLGCKDIPNRVALVTQLGSTS</sequence>
<name>A0A0A9AQ73_ARUDO</name>
<organism evidence="1">
    <name type="scientific">Arundo donax</name>
    <name type="common">Giant reed</name>
    <name type="synonym">Donax arundinaceus</name>
    <dbReference type="NCBI Taxonomy" id="35708"/>
    <lineage>
        <taxon>Eukaryota</taxon>
        <taxon>Viridiplantae</taxon>
        <taxon>Streptophyta</taxon>
        <taxon>Embryophyta</taxon>
        <taxon>Tracheophyta</taxon>
        <taxon>Spermatophyta</taxon>
        <taxon>Magnoliopsida</taxon>
        <taxon>Liliopsida</taxon>
        <taxon>Poales</taxon>
        <taxon>Poaceae</taxon>
        <taxon>PACMAD clade</taxon>
        <taxon>Arundinoideae</taxon>
        <taxon>Arundineae</taxon>
        <taxon>Arundo</taxon>
    </lineage>
</organism>
<dbReference type="EMBL" id="GBRH01244614">
    <property type="protein sequence ID" value="JAD53281.1"/>
    <property type="molecule type" value="Transcribed_RNA"/>
</dbReference>
<protein>
    <submittedName>
        <fullName evidence="1">Uncharacterized protein</fullName>
    </submittedName>
</protein>
<evidence type="ECO:0000313" key="1">
    <source>
        <dbReference type="EMBL" id="JAD53281.1"/>
    </source>
</evidence>